<comment type="caution">
    <text evidence="16">The sequence shown here is derived from an EMBL/GenBank/DDBJ whole genome shotgun (WGS) entry which is preliminary data.</text>
</comment>
<evidence type="ECO:0000256" key="10">
    <source>
        <dbReference type="ARBA" id="ARBA00047445"/>
    </source>
</evidence>
<dbReference type="CDD" id="cd01572">
    <property type="entry name" value="QPRTase"/>
    <property type="match status" value="1"/>
</dbReference>
<dbReference type="Pfam" id="PF02749">
    <property type="entry name" value="QRPTase_N"/>
    <property type="match status" value="1"/>
</dbReference>
<organism evidence="16 17">
    <name type="scientific">candidate division TA06 bacterium</name>
    <dbReference type="NCBI Taxonomy" id="2250710"/>
    <lineage>
        <taxon>Bacteria</taxon>
        <taxon>Bacteria division TA06</taxon>
    </lineage>
</organism>
<evidence type="ECO:0000313" key="17">
    <source>
        <dbReference type="Proteomes" id="UP000736328"/>
    </source>
</evidence>
<dbReference type="PIRSF" id="PIRSF006250">
    <property type="entry name" value="NadC_ModD"/>
    <property type="match status" value="1"/>
</dbReference>
<dbReference type="FunFam" id="3.90.1170.20:FF:000001">
    <property type="entry name" value="Nicotinate-nucleotide diphosphorylase (Carboxylating)"/>
    <property type="match status" value="1"/>
</dbReference>
<dbReference type="SUPFAM" id="SSF54675">
    <property type="entry name" value="Nicotinate/Quinolinate PRTase N-terminal domain-like"/>
    <property type="match status" value="1"/>
</dbReference>
<comment type="pathway">
    <text evidence="2">Cofactor biosynthesis; NAD(+) biosynthesis; nicotinate D-ribonucleotide from quinolinate: step 1/1.</text>
</comment>
<dbReference type="FunFam" id="3.20.20.70:FF:000030">
    <property type="entry name" value="Nicotinate-nucleotide pyrophosphorylase, carboxylating"/>
    <property type="match status" value="1"/>
</dbReference>
<dbReference type="Pfam" id="PF01729">
    <property type="entry name" value="QRPTase_C"/>
    <property type="match status" value="1"/>
</dbReference>
<evidence type="ECO:0000256" key="7">
    <source>
        <dbReference type="ARBA" id="ARBA00022676"/>
    </source>
</evidence>
<dbReference type="GO" id="GO:0034213">
    <property type="term" value="P:quinolinate catabolic process"/>
    <property type="evidence" value="ECO:0007669"/>
    <property type="project" value="TreeGrafter"/>
</dbReference>
<dbReference type="InterPro" id="IPR036068">
    <property type="entry name" value="Nicotinate_pribotase-like_C"/>
</dbReference>
<keyword evidence="8 12" id="KW-0808">Transferase</keyword>
<feature type="binding site" evidence="13">
    <location>
        <position position="156"/>
    </location>
    <ligand>
        <name>substrate</name>
    </ligand>
</feature>
<accession>A0A933MKZ5</accession>
<dbReference type="NCBIfam" id="TIGR00078">
    <property type="entry name" value="nadC"/>
    <property type="match status" value="1"/>
</dbReference>
<evidence type="ECO:0000256" key="8">
    <source>
        <dbReference type="ARBA" id="ARBA00022679"/>
    </source>
</evidence>
<evidence type="ECO:0000256" key="13">
    <source>
        <dbReference type="PIRSR" id="PIRSR006250-1"/>
    </source>
</evidence>
<feature type="domain" description="Quinolinate phosphoribosyl transferase N-terminal" evidence="15">
    <location>
        <begin position="24"/>
        <end position="109"/>
    </location>
</feature>
<reference evidence="16" key="1">
    <citation type="submission" date="2020-07" db="EMBL/GenBank/DDBJ databases">
        <title>Huge and variable diversity of episymbiotic CPR bacteria and DPANN archaea in groundwater ecosystems.</title>
        <authorList>
            <person name="He C.Y."/>
            <person name="Keren R."/>
            <person name="Whittaker M."/>
            <person name="Farag I.F."/>
            <person name="Doudna J."/>
            <person name="Cate J.H.D."/>
            <person name="Banfield J.F."/>
        </authorList>
    </citation>
    <scope>NUCLEOTIDE SEQUENCE</scope>
    <source>
        <strain evidence="16">NC_groundwater_1520_Pr4_B-0.1um_53_5</strain>
    </source>
</reference>
<feature type="domain" description="Quinolinate phosphoribosyl transferase C-terminal" evidence="14">
    <location>
        <begin position="111"/>
        <end position="281"/>
    </location>
</feature>
<evidence type="ECO:0000256" key="5">
    <source>
        <dbReference type="ARBA" id="ARBA00011944"/>
    </source>
</evidence>
<comment type="catalytic activity">
    <reaction evidence="10">
        <text>nicotinate beta-D-ribonucleotide + CO2 + diphosphate = quinolinate + 5-phospho-alpha-D-ribose 1-diphosphate + 2 H(+)</text>
        <dbReference type="Rhea" id="RHEA:12733"/>
        <dbReference type="ChEBI" id="CHEBI:15378"/>
        <dbReference type="ChEBI" id="CHEBI:16526"/>
        <dbReference type="ChEBI" id="CHEBI:29959"/>
        <dbReference type="ChEBI" id="CHEBI:33019"/>
        <dbReference type="ChEBI" id="CHEBI:57502"/>
        <dbReference type="ChEBI" id="CHEBI:58017"/>
        <dbReference type="EC" id="2.4.2.19"/>
    </reaction>
</comment>
<dbReference type="Proteomes" id="UP000736328">
    <property type="component" value="Unassembled WGS sequence"/>
</dbReference>
<sequence length="287" mass="30932">MKLDLKKVNPLIRQALKEDIGKGDITTACAVTDEACGLALILNKQEGVLAGIEVCRQVFLSVDEELIAEAKMPDGTALEYGQVALTIQGRTKSILTAERTALNFIQHLSGVATATNNFVKAVEGTRARILDTRKTIPGLRYLEKYAVACGGGQNHRMGLYDMALIKDNHIEAAGGVSAAIEQVRQKNKKMKIEIEVQSLSQLEEAARLEPDIIMLDNMKPEAMAEACRIVFSLPARDAGKLKLEASGNVTIDNVRQIAECGVDYISVGAITHSAPALDFSLGLKSLG</sequence>
<keyword evidence="7 12" id="KW-0328">Glycosyltransferase</keyword>
<feature type="binding site" evidence="13">
    <location>
        <begin position="267"/>
        <end position="269"/>
    </location>
    <ligand>
        <name>substrate</name>
    </ligand>
</feature>
<dbReference type="GO" id="GO:0009435">
    <property type="term" value="P:NAD+ biosynthetic process"/>
    <property type="evidence" value="ECO:0007669"/>
    <property type="project" value="InterPro"/>
</dbReference>
<evidence type="ECO:0000313" key="16">
    <source>
        <dbReference type="EMBL" id="MBI4727503.1"/>
    </source>
</evidence>
<gene>
    <name evidence="16" type="primary">nadC</name>
    <name evidence="16" type="ORF">HY768_09875</name>
</gene>
<evidence type="ECO:0000256" key="9">
    <source>
        <dbReference type="ARBA" id="ARBA00033102"/>
    </source>
</evidence>
<name>A0A933MKZ5_UNCT6</name>
<feature type="binding site" evidence="13">
    <location>
        <position position="195"/>
    </location>
    <ligand>
        <name>substrate</name>
    </ligand>
</feature>
<evidence type="ECO:0000256" key="2">
    <source>
        <dbReference type="ARBA" id="ARBA00004893"/>
    </source>
</evidence>
<protein>
    <recommendedName>
        <fullName evidence="11">Probable nicotinate-nucleotide pyrophosphorylase [carboxylating]</fullName>
        <ecNumber evidence="5">2.4.2.19</ecNumber>
    </recommendedName>
    <alternativeName>
        <fullName evidence="9">Quinolinate phosphoribosyltransferase [decarboxylating]</fullName>
    </alternativeName>
</protein>
<feature type="binding site" evidence="13">
    <location>
        <begin position="132"/>
        <end position="134"/>
    </location>
    <ligand>
        <name>substrate</name>
    </ligand>
</feature>
<evidence type="ECO:0000256" key="1">
    <source>
        <dbReference type="ARBA" id="ARBA00003237"/>
    </source>
</evidence>
<feature type="binding site" evidence="13">
    <location>
        <position position="166"/>
    </location>
    <ligand>
        <name>substrate</name>
    </ligand>
</feature>
<dbReference type="InterPro" id="IPR022412">
    <property type="entry name" value="Quinolinate_PRibosylTrfase_N"/>
</dbReference>
<evidence type="ECO:0000256" key="11">
    <source>
        <dbReference type="ARBA" id="ARBA00069173"/>
    </source>
</evidence>
<dbReference type="InterPro" id="IPR037128">
    <property type="entry name" value="Quinolinate_PRibosylTase_N_sf"/>
</dbReference>
<dbReference type="PANTHER" id="PTHR32179:SF3">
    <property type="entry name" value="NICOTINATE-NUCLEOTIDE PYROPHOSPHORYLASE [CARBOXYLATING]"/>
    <property type="match status" value="1"/>
</dbReference>
<comment type="subunit">
    <text evidence="4">Hexamer formed by 3 homodimers.</text>
</comment>
<feature type="binding site" evidence="13">
    <location>
        <position position="216"/>
    </location>
    <ligand>
        <name>substrate</name>
    </ligand>
</feature>
<evidence type="ECO:0000259" key="14">
    <source>
        <dbReference type="Pfam" id="PF01729"/>
    </source>
</evidence>
<dbReference type="PANTHER" id="PTHR32179">
    <property type="entry name" value="NICOTINATE-NUCLEOTIDE PYROPHOSPHORYLASE [CARBOXYLATING]"/>
    <property type="match status" value="1"/>
</dbReference>
<dbReference type="InterPro" id="IPR002638">
    <property type="entry name" value="Quinolinate_PRibosylTrfase_C"/>
</dbReference>
<feature type="binding site" evidence="13">
    <location>
        <begin position="246"/>
        <end position="248"/>
    </location>
    <ligand>
        <name>substrate</name>
    </ligand>
</feature>
<dbReference type="EMBL" id="JACQXR010000133">
    <property type="protein sequence ID" value="MBI4727503.1"/>
    <property type="molecule type" value="Genomic_DNA"/>
</dbReference>
<dbReference type="GO" id="GO:0004514">
    <property type="term" value="F:nicotinate-nucleotide diphosphorylase (carboxylating) activity"/>
    <property type="evidence" value="ECO:0007669"/>
    <property type="project" value="UniProtKB-EC"/>
</dbReference>
<evidence type="ECO:0000256" key="4">
    <source>
        <dbReference type="ARBA" id="ARBA00011218"/>
    </source>
</evidence>
<keyword evidence="6" id="KW-0662">Pyridine nucleotide biosynthesis</keyword>
<comment type="function">
    <text evidence="1">Involved in the catabolism of quinolinic acid (QA).</text>
</comment>
<evidence type="ECO:0000259" key="15">
    <source>
        <dbReference type="Pfam" id="PF02749"/>
    </source>
</evidence>
<feature type="binding site" evidence="13">
    <location>
        <position position="99"/>
    </location>
    <ligand>
        <name>substrate</name>
    </ligand>
</feature>
<dbReference type="InterPro" id="IPR027277">
    <property type="entry name" value="NadC/ModD"/>
</dbReference>
<dbReference type="Gene3D" id="3.20.20.70">
    <property type="entry name" value="Aldolase class I"/>
    <property type="match status" value="1"/>
</dbReference>
<proteinExistence type="inferred from homology"/>
<dbReference type="SUPFAM" id="SSF51690">
    <property type="entry name" value="Nicotinate/Quinolinate PRTase C-terminal domain-like"/>
    <property type="match status" value="1"/>
</dbReference>
<dbReference type="GO" id="GO:0005737">
    <property type="term" value="C:cytoplasm"/>
    <property type="evidence" value="ECO:0007669"/>
    <property type="project" value="TreeGrafter"/>
</dbReference>
<dbReference type="EC" id="2.4.2.19" evidence="5"/>
<comment type="similarity">
    <text evidence="3 12">Belongs to the NadC/ModD family.</text>
</comment>
<dbReference type="InterPro" id="IPR013785">
    <property type="entry name" value="Aldolase_TIM"/>
</dbReference>
<dbReference type="AlphaFoldDB" id="A0A933MKZ5"/>
<evidence type="ECO:0000256" key="6">
    <source>
        <dbReference type="ARBA" id="ARBA00022642"/>
    </source>
</evidence>
<dbReference type="InterPro" id="IPR004393">
    <property type="entry name" value="NadC"/>
</dbReference>
<evidence type="ECO:0000256" key="12">
    <source>
        <dbReference type="PIRNR" id="PIRNR006250"/>
    </source>
</evidence>
<dbReference type="Gene3D" id="3.90.1170.20">
    <property type="entry name" value="Quinolinate phosphoribosyl transferase, N-terminal domain"/>
    <property type="match status" value="1"/>
</dbReference>
<evidence type="ECO:0000256" key="3">
    <source>
        <dbReference type="ARBA" id="ARBA00009400"/>
    </source>
</evidence>